<dbReference type="GO" id="GO:0009423">
    <property type="term" value="P:chorismate biosynthetic process"/>
    <property type="evidence" value="ECO:0007669"/>
    <property type="project" value="UniProtKB-UniRule"/>
</dbReference>
<feature type="binding site" evidence="7">
    <location>
        <position position="195"/>
    </location>
    <ligand>
        <name>3-phosphoshikimate</name>
        <dbReference type="ChEBI" id="CHEBI:145989"/>
    </ligand>
</feature>
<evidence type="ECO:0000313" key="10">
    <source>
        <dbReference type="Proteomes" id="UP000276899"/>
    </source>
</evidence>
<comment type="subcellular location">
    <subcellularLocation>
        <location evidence="7">Cytoplasm</location>
    </subcellularLocation>
</comment>
<dbReference type="CDD" id="cd01556">
    <property type="entry name" value="EPSP_synthase"/>
    <property type="match status" value="1"/>
</dbReference>
<gene>
    <name evidence="7 9" type="primary">aroA</name>
    <name evidence="9" type="ORF">NCTC11923_02468</name>
</gene>
<feature type="binding site" evidence="7">
    <location>
        <position position="111"/>
    </location>
    <ligand>
        <name>phosphoenolpyruvate</name>
        <dbReference type="ChEBI" id="CHEBI:58702"/>
    </ligand>
</feature>
<feature type="binding site" evidence="7">
    <location>
        <position position="194"/>
    </location>
    <ligand>
        <name>3-phosphoshikimate</name>
        <dbReference type="ChEBI" id="CHEBI:145989"/>
    </ligand>
</feature>
<feature type="binding site" evidence="7">
    <location>
        <position position="139"/>
    </location>
    <ligand>
        <name>phosphoenolpyruvate</name>
        <dbReference type="ChEBI" id="CHEBI:58702"/>
    </ligand>
</feature>
<dbReference type="Pfam" id="PF00275">
    <property type="entry name" value="EPSP_synthase"/>
    <property type="match status" value="1"/>
</dbReference>
<dbReference type="HAMAP" id="MF_00210">
    <property type="entry name" value="EPSP_synth"/>
    <property type="match status" value="1"/>
</dbReference>
<feature type="binding site" evidence="7">
    <location>
        <position position="382"/>
    </location>
    <ligand>
        <name>3-phosphoshikimate</name>
        <dbReference type="ChEBI" id="CHEBI:145989"/>
    </ligand>
</feature>
<feature type="binding site" evidence="7">
    <location>
        <position position="30"/>
    </location>
    <ligand>
        <name>3-phosphoshikimate</name>
        <dbReference type="ChEBI" id="CHEBI:145989"/>
    </ligand>
</feature>
<keyword evidence="3 7" id="KW-0028">Amino-acid biosynthesis</keyword>
<evidence type="ECO:0000256" key="5">
    <source>
        <dbReference type="ARBA" id="ARBA00023141"/>
    </source>
</evidence>
<dbReference type="STRING" id="1278298.GCA_000428685_00992"/>
<comment type="function">
    <text evidence="7">Catalyzes the transfer of the enolpyruvyl moiety of phosphoenolpyruvate (PEP) to the 5-hydroxyl of shikimate-3-phosphate (S3P) to produce enolpyruvyl shikimate-3-phosphate and inorganic phosphate.</text>
</comment>
<comment type="caution">
    <text evidence="7">Lacks conserved residue(s) required for the propagation of feature annotation.</text>
</comment>
<dbReference type="GO" id="GO:0003866">
    <property type="term" value="F:3-phosphoshikimate 1-carboxyvinyltransferase activity"/>
    <property type="evidence" value="ECO:0007669"/>
    <property type="project" value="UniProtKB-UniRule"/>
</dbReference>
<feature type="binding site" evidence="7">
    <location>
        <position position="222"/>
    </location>
    <ligand>
        <name>3-phosphoshikimate</name>
        <dbReference type="ChEBI" id="CHEBI:145989"/>
    </ligand>
</feature>
<dbReference type="InterPro" id="IPR006264">
    <property type="entry name" value="EPSP_synthase"/>
</dbReference>
<dbReference type="Gene3D" id="3.65.10.10">
    <property type="entry name" value="Enolpyruvate transferase domain"/>
    <property type="match status" value="2"/>
</dbReference>
<dbReference type="PROSITE" id="PS00885">
    <property type="entry name" value="EPSP_SYNTHASE_2"/>
    <property type="match status" value="1"/>
</dbReference>
<dbReference type="PIRSF" id="PIRSF000505">
    <property type="entry name" value="EPSPS"/>
    <property type="match status" value="1"/>
</dbReference>
<dbReference type="NCBIfam" id="TIGR01356">
    <property type="entry name" value="aroA"/>
    <property type="match status" value="1"/>
</dbReference>
<evidence type="ECO:0000256" key="6">
    <source>
        <dbReference type="ARBA" id="ARBA00044633"/>
    </source>
</evidence>
<dbReference type="EMBL" id="LR134363">
    <property type="protein sequence ID" value="VEG75790.1"/>
    <property type="molecule type" value="Genomic_DNA"/>
</dbReference>
<feature type="binding site" evidence="7">
    <location>
        <position position="35"/>
    </location>
    <ligand>
        <name>3-phosphoshikimate</name>
        <dbReference type="ChEBI" id="CHEBI:145989"/>
    </ligand>
</feature>
<feature type="binding site" evidence="7">
    <location>
        <position position="386"/>
    </location>
    <ligand>
        <name>phosphoenolpyruvate</name>
        <dbReference type="ChEBI" id="CHEBI:58702"/>
    </ligand>
</feature>
<dbReference type="PANTHER" id="PTHR21090:SF5">
    <property type="entry name" value="PENTAFUNCTIONAL AROM POLYPEPTIDE"/>
    <property type="match status" value="1"/>
</dbReference>
<evidence type="ECO:0000259" key="8">
    <source>
        <dbReference type="Pfam" id="PF00275"/>
    </source>
</evidence>
<name>A0A448KFW7_9ACTO</name>
<keyword evidence="5 7" id="KW-0057">Aromatic amino acid biosynthesis</keyword>
<feature type="binding site" evidence="7">
    <location>
        <position position="30"/>
    </location>
    <ligand>
        <name>phosphoenolpyruvate</name>
        <dbReference type="ChEBI" id="CHEBI:58702"/>
    </ligand>
</feature>
<comment type="pathway">
    <text evidence="1 7">Metabolic intermediate biosynthesis; chorismate biosynthesis; chorismate from D-erythrose 4-phosphate and phosphoenolpyruvate: step 6/7.</text>
</comment>
<dbReference type="Proteomes" id="UP000276899">
    <property type="component" value="Chromosome"/>
</dbReference>
<dbReference type="SUPFAM" id="SSF55205">
    <property type="entry name" value="EPT/RTPC-like"/>
    <property type="match status" value="1"/>
</dbReference>
<reference evidence="9 10" key="1">
    <citation type="submission" date="2018-12" db="EMBL/GenBank/DDBJ databases">
        <authorList>
            <consortium name="Pathogen Informatics"/>
        </authorList>
    </citation>
    <scope>NUCLEOTIDE SEQUENCE [LARGE SCALE GENOMIC DNA]</scope>
    <source>
        <strain evidence="9 10">NCTC11923</strain>
    </source>
</reference>
<feature type="binding site" evidence="7">
    <location>
        <position position="452"/>
    </location>
    <ligand>
        <name>phosphoenolpyruvate</name>
        <dbReference type="ChEBI" id="CHEBI:58702"/>
    </ligand>
</feature>
<evidence type="ECO:0000256" key="4">
    <source>
        <dbReference type="ARBA" id="ARBA00022679"/>
    </source>
</evidence>
<dbReference type="PROSITE" id="PS00104">
    <property type="entry name" value="EPSP_SYNTHASE_1"/>
    <property type="match status" value="1"/>
</dbReference>
<feature type="binding site" evidence="7">
    <location>
        <position position="427"/>
    </location>
    <ligand>
        <name>phosphoenolpyruvate</name>
        <dbReference type="ChEBI" id="CHEBI:58702"/>
    </ligand>
</feature>
<dbReference type="KEGG" id="asla:NCTC11923_02468"/>
<evidence type="ECO:0000256" key="3">
    <source>
        <dbReference type="ARBA" id="ARBA00022605"/>
    </source>
</evidence>
<feature type="domain" description="Enolpyruvate transferase" evidence="8">
    <location>
        <begin position="16"/>
        <end position="458"/>
    </location>
</feature>
<feature type="binding site" evidence="7">
    <location>
        <position position="31"/>
    </location>
    <ligand>
        <name>3-phosphoshikimate</name>
        <dbReference type="ChEBI" id="CHEBI:145989"/>
    </ligand>
</feature>
<keyword evidence="4 7" id="KW-0808">Transferase</keyword>
<dbReference type="GO" id="GO:0009073">
    <property type="term" value="P:aromatic amino acid family biosynthetic process"/>
    <property type="evidence" value="ECO:0007669"/>
    <property type="project" value="UniProtKB-KW"/>
</dbReference>
<evidence type="ECO:0000256" key="2">
    <source>
        <dbReference type="ARBA" id="ARBA00009948"/>
    </source>
</evidence>
<comment type="similarity">
    <text evidence="2 7">Belongs to the EPSP synthase family.</text>
</comment>
<dbReference type="RefSeq" id="WP_026426575.1">
    <property type="nucleotide sequence ID" value="NZ_LR134363.1"/>
</dbReference>
<evidence type="ECO:0000256" key="1">
    <source>
        <dbReference type="ARBA" id="ARBA00004811"/>
    </source>
</evidence>
<dbReference type="GO" id="GO:0008652">
    <property type="term" value="P:amino acid biosynthetic process"/>
    <property type="evidence" value="ECO:0007669"/>
    <property type="project" value="UniProtKB-KW"/>
</dbReference>
<feature type="active site" description="Proton acceptor" evidence="7">
    <location>
        <position position="352"/>
    </location>
</feature>
<keyword evidence="10" id="KW-1185">Reference proteome</keyword>
<organism evidence="9 10">
    <name type="scientific">Actinomyces slackii</name>
    <dbReference type="NCBI Taxonomy" id="52774"/>
    <lineage>
        <taxon>Bacteria</taxon>
        <taxon>Bacillati</taxon>
        <taxon>Actinomycetota</taxon>
        <taxon>Actinomycetes</taxon>
        <taxon>Actinomycetales</taxon>
        <taxon>Actinomycetaceae</taxon>
        <taxon>Actinomyces</taxon>
    </lineage>
</organism>
<dbReference type="InterPro" id="IPR013792">
    <property type="entry name" value="RNA3'P_cycl/enolpyr_Trfase_a/b"/>
</dbReference>
<dbReference type="GO" id="GO:0005737">
    <property type="term" value="C:cytoplasm"/>
    <property type="evidence" value="ECO:0007669"/>
    <property type="project" value="UniProtKB-SubCell"/>
</dbReference>
<feature type="binding site" evidence="7">
    <location>
        <position position="352"/>
    </location>
    <ligand>
        <name>3-phosphoshikimate</name>
        <dbReference type="ChEBI" id="CHEBI:145989"/>
    </ligand>
</feature>
<dbReference type="InterPro" id="IPR023193">
    <property type="entry name" value="EPSP_synthase_CS"/>
</dbReference>
<feature type="binding site" evidence="7">
    <location>
        <position position="196"/>
    </location>
    <ligand>
        <name>phosphoenolpyruvate</name>
        <dbReference type="ChEBI" id="CHEBI:58702"/>
    </ligand>
</feature>
<sequence>MHHASLDAPPWPAPSAPGPLNAVVELPGSKSLSARALVLAAIAAEPSTITGVLRARDTELMIAALTTLGARFEEAGSPTRLRVTPAPLPFPVSRAPAQPGQAARIDCGLAGTVMRFIPPLAALADAPVLLDGDEAARARPLGPLLEAITALGATVDYQGRPGHLPALITPSPAEQARPGEAHPPLLLPVDSSASSQFLSALLLAAPLLPGGAAITPTGPVPSLPHVAMTVASLRDRGVVVDEPADPLPDLPDGSRTWTVHPGRPHGGEIAIEPDLSNAGPFLAAALVAGGQVTVPHWPAPTTQAGDAWRCILPAMGGALEAPPGPQGAGTAVRATGTGRLRGIDVDLSQVGELAPTVAALAALAAHQGHPSRLRGIAHLRGHETDRLAALAAEITRLGGSARAEPDALVIEPATLHGALLRSYADHRMATFAAIIGLAIEGVELDDVECTSKTLPGFTGLWDSMLATARGQ</sequence>
<keyword evidence="7" id="KW-0963">Cytoplasm</keyword>
<accession>A0A448KFW7</accession>
<dbReference type="InterPro" id="IPR036968">
    <property type="entry name" value="Enolpyruvate_Tfrase_sf"/>
</dbReference>
<protein>
    <recommendedName>
        <fullName evidence="7">3-phosphoshikimate 1-carboxyvinyltransferase</fullName>
        <ecNumber evidence="7">2.5.1.19</ecNumber>
    </recommendedName>
    <alternativeName>
        <fullName evidence="7">5-enolpyruvylshikimate-3-phosphate synthase</fullName>
        <shortName evidence="7">EPSP synthase</shortName>
        <shortName evidence="7">EPSPS</shortName>
    </alternativeName>
</protein>
<feature type="binding site" evidence="7">
    <location>
        <position position="196"/>
    </location>
    <ligand>
        <name>3-phosphoshikimate</name>
        <dbReference type="ChEBI" id="CHEBI:145989"/>
    </ligand>
</feature>
<comment type="catalytic activity">
    <reaction evidence="6">
        <text>3-phosphoshikimate + phosphoenolpyruvate = 5-O-(1-carboxyvinyl)-3-phosphoshikimate + phosphate</text>
        <dbReference type="Rhea" id="RHEA:21256"/>
        <dbReference type="ChEBI" id="CHEBI:43474"/>
        <dbReference type="ChEBI" id="CHEBI:57701"/>
        <dbReference type="ChEBI" id="CHEBI:58702"/>
        <dbReference type="ChEBI" id="CHEBI:145989"/>
        <dbReference type="EC" id="2.5.1.19"/>
    </reaction>
    <physiologicalReaction direction="left-to-right" evidence="6">
        <dbReference type="Rhea" id="RHEA:21257"/>
    </physiologicalReaction>
</comment>
<comment type="subunit">
    <text evidence="7">Monomer.</text>
</comment>
<proteinExistence type="inferred from homology"/>
<dbReference type="EC" id="2.5.1.19" evidence="7"/>
<dbReference type="UniPathway" id="UPA00053">
    <property type="reaction ID" value="UER00089"/>
</dbReference>
<evidence type="ECO:0000313" key="9">
    <source>
        <dbReference type="EMBL" id="VEG75790.1"/>
    </source>
</evidence>
<dbReference type="PANTHER" id="PTHR21090">
    <property type="entry name" value="AROM/DEHYDROQUINATE SYNTHASE"/>
    <property type="match status" value="1"/>
</dbReference>
<evidence type="ECO:0000256" key="7">
    <source>
        <dbReference type="HAMAP-Rule" id="MF_00210"/>
    </source>
</evidence>
<dbReference type="InterPro" id="IPR001986">
    <property type="entry name" value="Enolpyruvate_Tfrase_dom"/>
</dbReference>
<dbReference type="AlphaFoldDB" id="A0A448KFW7"/>